<evidence type="ECO:0000259" key="8">
    <source>
        <dbReference type="SMART" id="SM00911"/>
    </source>
</evidence>
<keyword evidence="3" id="KW-0597">Phosphoprotein</keyword>
<reference evidence="9 10" key="1">
    <citation type="submission" date="2019-06" db="EMBL/GenBank/DDBJ databases">
        <title>Paenimaribius caenipelagi gen. nov., sp. nov., isolated from a tidal flat.</title>
        <authorList>
            <person name="Yoon J.-H."/>
        </authorList>
    </citation>
    <scope>NUCLEOTIDE SEQUENCE [LARGE SCALE GENOMIC DNA]</scope>
    <source>
        <strain evidence="9 10">JBTF-M29</strain>
    </source>
</reference>
<keyword evidence="7" id="KW-0067">ATP-binding</keyword>
<evidence type="ECO:0000256" key="3">
    <source>
        <dbReference type="ARBA" id="ARBA00022553"/>
    </source>
</evidence>
<dbReference type="InterPro" id="IPR035965">
    <property type="entry name" value="PAS-like_dom_sf"/>
</dbReference>
<evidence type="ECO:0000256" key="7">
    <source>
        <dbReference type="ARBA" id="ARBA00022840"/>
    </source>
</evidence>
<dbReference type="PANTHER" id="PTHR41523">
    <property type="entry name" value="TWO-COMPONENT SYSTEM SENSOR PROTEIN"/>
    <property type="match status" value="1"/>
</dbReference>
<evidence type="ECO:0000313" key="9">
    <source>
        <dbReference type="EMBL" id="TRD23059.1"/>
    </source>
</evidence>
<evidence type="ECO:0000256" key="4">
    <source>
        <dbReference type="ARBA" id="ARBA00022679"/>
    </source>
</evidence>
<dbReference type="InterPro" id="IPR011102">
    <property type="entry name" value="Sig_transdc_His_kinase_HWE"/>
</dbReference>
<keyword evidence="10" id="KW-1185">Reference proteome</keyword>
<dbReference type="GO" id="GO:0005524">
    <property type="term" value="F:ATP binding"/>
    <property type="evidence" value="ECO:0007669"/>
    <property type="project" value="UniProtKB-KW"/>
</dbReference>
<dbReference type="Pfam" id="PF08447">
    <property type="entry name" value="PAS_3"/>
    <property type="match status" value="1"/>
</dbReference>
<dbReference type="Pfam" id="PF07536">
    <property type="entry name" value="HWE_HK"/>
    <property type="match status" value="1"/>
</dbReference>
<evidence type="ECO:0000256" key="6">
    <source>
        <dbReference type="ARBA" id="ARBA00022777"/>
    </source>
</evidence>
<dbReference type="SMART" id="SM00911">
    <property type="entry name" value="HWE_HK"/>
    <property type="match status" value="1"/>
</dbReference>
<evidence type="ECO:0000256" key="2">
    <source>
        <dbReference type="ARBA" id="ARBA00012438"/>
    </source>
</evidence>
<dbReference type="OrthoDB" id="489241at2"/>
<comment type="catalytic activity">
    <reaction evidence="1">
        <text>ATP + protein L-histidine = ADP + protein N-phospho-L-histidine.</text>
        <dbReference type="EC" id="2.7.13.3"/>
    </reaction>
</comment>
<feature type="domain" description="Signal transduction histidine kinase HWE region" evidence="8">
    <location>
        <begin position="140"/>
        <end position="221"/>
    </location>
</feature>
<proteinExistence type="predicted"/>
<evidence type="ECO:0000256" key="1">
    <source>
        <dbReference type="ARBA" id="ARBA00000085"/>
    </source>
</evidence>
<dbReference type="InterPro" id="IPR013655">
    <property type="entry name" value="PAS_fold_3"/>
</dbReference>
<dbReference type="SUPFAM" id="SSF55785">
    <property type="entry name" value="PYP-like sensor domain (PAS domain)"/>
    <property type="match status" value="1"/>
</dbReference>
<dbReference type="Gene3D" id="3.30.565.10">
    <property type="entry name" value="Histidine kinase-like ATPase, C-terminal domain"/>
    <property type="match status" value="1"/>
</dbReference>
<dbReference type="CDD" id="cd00130">
    <property type="entry name" value="PAS"/>
    <property type="match status" value="1"/>
</dbReference>
<dbReference type="EC" id="2.7.13.3" evidence="2"/>
<dbReference type="AlphaFoldDB" id="A0A547Q9I5"/>
<keyword evidence="6" id="KW-0418">Kinase</keyword>
<dbReference type="GO" id="GO:0004673">
    <property type="term" value="F:protein histidine kinase activity"/>
    <property type="evidence" value="ECO:0007669"/>
    <property type="project" value="UniProtKB-EC"/>
</dbReference>
<dbReference type="Gene3D" id="2.10.70.100">
    <property type="match status" value="1"/>
</dbReference>
<organism evidence="9 10">
    <name type="scientific">Palleronia caenipelagi</name>
    <dbReference type="NCBI Taxonomy" id="2489174"/>
    <lineage>
        <taxon>Bacteria</taxon>
        <taxon>Pseudomonadati</taxon>
        <taxon>Pseudomonadota</taxon>
        <taxon>Alphaproteobacteria</taxon>
        <taxon>Rhodobacterales</taxon>
        <taxon>Roseobacteraceae</taxon>
        <taxon>Palleronia</taxon>
    </lineage>
</organism>
<dbReference type="InterPro" id="IPR000014">
    <property type="entry name" value="PAS"/>
</dbReference>
<evidence type="ECO:0000313" key="10">
    <source>
        <dbReference type="Proteomes" id="UP000318590"/>
    </source>
</evidence>
<dbReference type="Proteomes" id="UP000318590">
    <property type="component" value="Unassembled WGS sequence"/>
</dbReference>
<sequence>MLSSEAAEKIPSVERIAELDHVGRWSMNLNTLMLHLDSVALRLFGAPSDEHRVHFEHHLNRVHPDDISALRLILQETIETHRDFDFDYRIVRPGSGRVVWLNSRGSVEIGADGHPIAYGTSYDVTRRKANEENSELVAGEMSHRVKNLLTVVQSLFRMSCASAADKDALRDNFLARLDALKALNDLLQRPSNPPSTGELALQVLAPVMDDERMHLELDGFALNDGAAQTLSLCLNELMTNAIKYGALSMDGGEVRLHLGLDLERDENDLLLEWHEVCPQAIVQPEKTNGFGFVVLQNMTRTTFSGKPEFSWREDGLTFRCTWPAEQMG</sequence>
<evidence type="ECO:0000256" key="5">
    <source>
        <dbReference type="ARBA" id="ARBA00022741"/>
    </source>
</evidence>
<dbReference type="EMBL" id="VFSV01000003">
    <property type="protein sequence ID" value="TRD23059.1"/>
    <property type="molecule type" value="Genomic_DNA"/>
</dbReference>
<dbReference type="Gene3D" id="3.30.450.20">
    <property type="entry name" value="PAS domain"/>
    <property type="match status" value="1"/>
</dbReference>
<name>A0A547Q9I5_9RHOB</name>
<keyword evidence="5" id="KW-0547">Nucleotide-binding</keyword>
<accession>A0A547Q9I5</accession>
<dbReference type="InterPro" id="IPR036890">
    <property type="entry name" value="HATPase_C_sf"/>
</dbReference>
<protein>
    <recommendedName>
        <fullName evidence="2">histidine kinase</fullName>
        <ecNumber evidence="2">2.7.13.3</ecNumber>
    </recommendedName>
</protein>
<comment type="caution">
    <text evidence="9">The sequence shown here is derived from an EMBL/GenBank/DDBJ whole genome shotgun (WGS) entry which is preliminary data.</text>
</comment>
<gene>
    <name evidence="9" type="ORF">FEV53_02520</name>
</gene>
<keyword evidence="4" id="KW-0808">Transferase</keyword>
<dbReference type="PANTHER" id="PTHR41523:SF8">
    <property type="entry name" value="ETHYLENE RESPONSE SENSOR PROTEIN"/>
    <property type="match status" value="1"/>
</dbReference>